<evidence type="ECO:0000256" key="1">
    <source>
        <dbReference type="SAM" id="MobiDB-lite"/>
    </source>
</evidence>
<feature type="compositionally biased region" description="Basic residues" evidence="1">
    <location>
        <begin position="253"/>
        <end position="262"/>
    </location>
</feature>
<evidence type="ECO:0000313" key="3">
    <source>
        <dbReference type="EMBL" id="WWC87931.1"/>
    </source>
</evidence>
<keyword evidence="4" id="KW-1185">Reference proteome</keyword>
<evidence type="ECO:0000313" key="4">
    <source>
        <dbReference type="Proteomes" id="UP001355207"/>
    </source>
</evidence>
<reference evidence="3 4" key="1">
    <citation type="submission" date="2024-01" db="EMBL/GenBank/DDBJ databases">
        <title>Comparative genomics of Cryptococcus and Kwoniella reveals pathogenesis evolution and contrasting modes of karyotype evolution via chromosome fusion or intercentromeric recombination.</title>
        <authorList>
            <person name="Coelho M.A."/>
            <person name="David-Palma M."/>
            <person name="Shea T."/>
            <person name="Bowers K."/>
            <person name="McGinley-Smith S."/>
            <person name="Mohammad A.W."/>
            <person name="Gnirke A."/>
            <person name="Yurkov A.M."/>
            <person name="Nowrousian M."/>
            <person name="Sun S."/>
            <person name="Cuomo C.A."/>
            <person name="Heitman J."/>
        </authorList>
    </citation>
    <scope>NUCLEOTIDE SEQUENCE [LARGE SCALE GENOMIC DNA]</scope>
    <source>
        <strain evidence="3 4">CBS 6074</strain>
    </source>
</reference>
<feature type="transmembrane region" description="Helical" evidence="2">
    <location>
        <begin position="80"/>
        <end position="101"/>
    </location>
</feature>
<evidence type="ECO:0008006" key="5">
    <source>
        <dbReference type="Google" id="ProtNLM"/>
    </source>
</evidence>
<accession>A0AAX4JR67</accession>
<protein>
    <recommendedName>
        <fullName evidence="5">Translocation protein SEC62</fullName>
    </recommendedName>
</protein>
<keyword evidence="2" id="KW-0812">Transmembrane</keyword>
<gene>
    <name evidence="3" type="ORF">L201_002831</name>
</gene>
<dbReference type="GeneID" id="91093502"/>
<name>A0AAX4JR67_9TREE</name>
<feature type="transmembrane region" description="Helical" evidence="2">
    <location>
        <begin position="107"/>
        <end position="125"/>
    </location>
</feature>
<dbReference type="RefSeq" id="XP_066074694.1">
    <property type="nucleotide sequence ID" value="XM_066218597.1"/>
</dbReference>
<dbReference type="EMBL" id="CP144100">
    <property type="protein sequence ID" value="WWC87931.1"/>
    <property type="molecule type" value="Genomic_DNA"/>
</dbReference>
<dbReference type="Proteomes" id="UP001355207">
    <property type="component" value="Chromosome 3"/>
</dbReference>
<feature type="transmembrane region" description="Helical" evidence="2">
    <location>
        <begin position="137"/>
        <end position="157"/>
    </location>
</feature>
<feature type="compositionally biased region" description="Basic and acidic residues" evidence="1">
    <location>
        <begin position="215"/>
        <end position="252"/>
    </location>
</feature>
<evidence type="ECO:0000256" key="2">
    <source>
        <dbReference type="SAM" id="Phobius"/>
    </source>
</evidence>
<dbReference type="AlphaFoldDB" id="A0AAX4JR67"/>
<sequence>MSKKPTELEAAALTHFTPAGQAALYHIHLAQQAEKDEKLKLENEKKKEKKLREESRPEEVKAGEIVDNWIQDWCPPLYQFLNIFASPHLAIGIFISLHFAFWYTTPWHFHFFISWPVIHFIPIYCTWKSIYTTKDRILWLSYWPILCVIEYLEVLLFKDQARAMIWWPKIKAIFCVMMYSIIDNEVVLDSRGKPKDKKPVFGAIKIMEKFLPSPPKEREKPQDDKEKDRESSKGREKEKDRTTSRNKEEEKKMKGKDRKKTK</sequence>
<proteinExistence type="predicted"/>
<keyword evidence="2" id="KW-1133">Transmembrane helix</keyword>
<organism evidence="3 4">
    <name type="scientific">Kwoniella dendrophila CBS 6074</name>
    <dbReference type="NCBI Taxonomy" id="1295534"/>
    <lineage>
        <taxon>Eukaryota</taxon>
        <taxon>Fungi</taxon>
        <taxon>Dikarya</taxon>
        <taxon>Basidiomycota</taxon>
        <taxon>Agaricomycotina</taxon>
        <taxon>Tremellomycetes</taxon>
        <taxon>Tremellales</taxon>
        <taxon>Cryptococcaceae</taxon>
        <taxon>Kwoniella</taxon>
    </lineage>
</organism>
<feature type="region of interest" description="Disordered" evidence="1">
    <location>
        <begin position="207"/>
        <end position="262"/>
    </location>
</feature>
<keyword evidence="2" id="KW-0472">Membrane</keyword>